<dbReference type="EMBL" id="VDFV01000008">
    <property type="protein sequence ID" value="TNC72405.1"/>
    <property type="molecule type" value="Genomic_DNA"/>
</dbReference>
<dbReference type="CDD" id="cd00093">
    <property type="entry name" value="HTH_XRE"/>
    <property type="match status" value="1"/>
</dbReference>
<dbReference type="SMART" id="SM00530">
    <property type="entry name" value="HTH_XRE"/>
    <property type="match status" value="1"/>
</dbReference>
<dbReference type="OrthoDB" id="7874611at2"/>
<dbReference type="Pfam" id="PF13560">
    <property type="entry name" value="HTH_31"/>
    <property type="match status" value="1"/>
</dbReference>
<feature type="domain" description="HTH cro/C1-type" evidence="2">
    <location>
        <begin position="35"/>
        <end position="82"/>
    </location>
</feature>
<feature type="region of interest" description="Disordered" evidence="1">
    <location>
        <begin position="1"/>
        <end position="20"/>
    </location>
</feature>
<dbReference type="SUPFAM" id="SSF47413">
    <property type="entry name" value="lambda repressor-like DNA-binding domains"/>
    <property type="match status" value="1"/>
</dbReference>
<evidence type="ECO:0000259" key="2">
    <source>
        <dbReference type="PROSITE" id="PS50943"/>
    </source>
</evidence>
<dbReference type="PROSITE" id="PS50943">
    <property type="entry name" value="HTH_CROC1"/>
    <property type="match status" value="1"/>
</dbReference>
<name>A0A5C4NER5_9RHOB</name>
<comment type="caution">
    <text evidence="3">The sequence shown here is derived from an EMBL/GenBank/DDBJ whole genome shotgun (WGS) entry which is preliminary data.</text>
</comment>
<keyword evidence="4" id="KW-1185">Reference proteome</keyword>
<gene>
    <name evidence="3" type="ORF">FHG71_08430</name>
</gene>
<dbReference type="Proteomes" id="UP000305709">
    <property type="component" value="Unassembled WGS sequence"/>
</dbReference>
<evidence type="ECO:0000313" key="4">
    <source>
        <dbReference type="Proteomes" id="UP000305709"/>
    </source>
</evidence>
<organism evidence="3 4">
    <name type="scientific">Rubellimicrobium roseum</name>
    <dbReference type="NCBI Taxonomy" id="687525"/>
    <lineage>
        <taxon>Bacteria</taxon>
        <taxon>Pseudomonadati</taxon>
        <taxon>Pseudomonadota</taxon>
        <taxon>Alphaproteobacteria</taxon>
        <taxon>Rhodobacterales</taxon>
        <taxon>Roseobacteraceae</taxon>
        <taxon>Rubellimicrobium</taxon>
    </lineage>
</organism>
<dbReference type="AlphaFoldDB" id="A0A5C4NER5"/>
<dbReference type="Gene3D" id="1.10.260.40">
    <property type="entry name" value="lambda repressor-like DNA-binding domains"/>
    <property type="match status" value="1"/>
</dbReference>
<accession>A0A5C4NER5</accession>
<protein>
    <submittedName>
        <fullName evidence="3">Helix-turn-helix transcriptional regulator</fullName>
    </submittedName>
</protein>
<dbReference type="InterPro" id="IPR010982">
    <property type="entry name" value="Lambda_DNA-bd_dom_sf"/>
</dbReference>
<evidence type="ECO:0000313" key="3">
    <source>
        <dbReference type="EMBL" id="TNC72405.1"/>
    </source>
</evidence>
<evidence type="ECO:0000256" key="1">
    <source>
        <dbReference type="SAM" id="MobiDB-lite"/>
    </source>
</evidence>
<proteinExistence type="predicted"/>
<reference evidence="3 4" key="1">
    <citation type="submission" date="2019-06" db="EMBL/GenBank/DDBJ databases">
        <authorList>
            <person name="Jiang L."/>
        </authorList>
    </citation>
    <scope>NUCLEOTIDE SEQUENCE [LARGE SCALE GENOMIC DNA]</scope>
    <source>
        <strain evidence="3 4">YIM 48858</strain>
    </source>
</reference>
<dbReference type="GO" id="GO:0003677">
    <property type="term" value="F:DNA binding"/>
    <property type="evidence" value="ECO:0007669"/>
    <property type="project" value="InterPro"/>
</dbReference>
<dbReference type="InterPro" id="IPR001387">
    <property type="entry name" value="Cro/C1-type_HTH"/>
</dbReference>
<sequence length="106" mass="11457">MTEPPRKPRAPRQDAPVSLPATETAQALGEILAGRDLSQARAAKLAGTSQPFLNQVATGRRKPSAEWVDLIAAALALSPEESERLHRAAAKDHGFRIDLTERRPKG</sequence>